<dbReference type="Pfam" id="PF00460">
    <property type="entry name" value="Flg_bb_rod"/>
    <property type="match status" value="1"/>
</dbReference>
<dbReference type="InterPro" id="IPR001444">
    <property type="entry name" value="Flag_bb_rod_N"/>
</dbReference>
<dbReference type="OrthoDB" id="9800375at2"/>
<evidence type="ECO:0000259" key="3">
    <source>
        <dbReference type="Pfam" id="PF00460"/>
    </source>
</evidence>
<evidence type="ECO:0000313" key="7">
    <source>
        <dbReference type="Proteomes" id="UP000036756"/>
    </source>
</evidence>
<feature type="domain" description="Flagellar basal-body/hook protein C-terminal" evidence="4">
    <location>
        <begin position="192"/>
        <end position="236"/>
    </location>
</feature>
<evidence type="ECO:0000313" key="6">
    <source>
        <dbReference type="EMBL" id="KMT21721.1"/>
    </source>
</evidence>
<keyword evidence="6" id="KW-0282">Flagellum</keyword>
<dbReference type="PANTHER" id="PTHR30435:SF19">
    <property type="entry name" value="FLAGELLAR BASAL-BODY ROD PROTEIN FLGG"/>
    <property type="match status" value="1"/>
</dbReference>
<dbReference type="Proteomes" id="UP000036756">
    <property type="component" value="Unassembled WGS sequence"/>
</dbReference>
<keyword evidence="6" id="KW-0969">Cilium</keyword>
<dbReference type="PATRIC" id="fig|1121307.3.peg.1341"/>
<sequence length="242" mass="26652">MIRGLYNAATSLITRQVQQENLSNNISNLNTPGYKKTNVLLKTFDDVLINRRESYADRINTSKVIGSMNSGVGVDGIKTDYSQGIITNTDRKLDFAINDNKYMFSVVNNSGETTLTRDGRFQVSGEGFLVDSQGRKVIGSNGSPIMLTNNHPTLDENGIIDNSVGRVGFMLTEINTDNGATIRQGGDLKLVKQGYIENANIDVAEVMTDLITVSRNYESSQRVFQQMDEILGKVVNEVGVVR</sequence>
<name>A0A0J8G1U5_CLOCY</name>
<comment type="subcellular location">
    <subcellularLocation>
        <location evidence="2">Bacterial flagellum basal body</location>
    </subcellularLocation>
</comment>
<accession>A0A0J8G1U5</accession>
<keyword evidence="2" id="KW-0975">Bacterial flagellum</keyword>
<dbReference type="InterPro" id="IPR020013">
    <property type="entry name" value="Flagellar_FlgE/F/G"/>
</dbReference>
<proteinExistence type="inferred from homology"/>
<dbReference type="RefSeq" id="WP_048571136.1">
    <property type="nucleotide sequence ID" value="NZ_LFVU01000027.1"/>
</dbReference>
<dbReference type="NCBIfam" id="TIGR03506">
    <property type="entry name" value="FlgEFG_subfam"/>
    <property type="match status" value="1"/>
</dbReference>
<gene>
    <name evidence="6" type="primary">flhO</name>
    <name evidence="6" type="ORF">CLCY_2c04830</name>
</gene>
<protein>
    <submittedName>
        <fullName evidence="6">Flagellar hook-basal body complex protein FlhO</fullName>
    </submittedName>
</protein>
<reference evidence="6 7" key="1">
    <citation type="submission" date="2015-06" db="EMBL/GenBank/DDBJ databases">
        <title>Draft genome sequence of the purine-degrading Clostridium cylindrosporum HC-1 (DSM 605).</title>
        <authorList>
            <person name="Poehlein A."/>
            <person name="Schiel-Bengelsdorf B."/>
            <person name="Bengelsdorf F."/>
            <person name="Daniel R."/>
            <person name="Duerre P."/>
        </authorList>
    </citation>
    <scope>NUCLEOTIDE SEQUENCE [LARGE SCALE GENOMIC DNA]</scope>
    <source>
        <strain evidence="6 7">DSM 605</strain>
    </source>
</reference>
<dbReference type="EMBL" id="LFVU01000027">
    <property type="protein sequence ID" value="KMT21721.1"/>
    <property type="molecule type" value="Genomic_DNA"/>
</dbReference>
<dbReference type="SUPFAM" id="SSF117143">
    <property type="entry name" value="Flagellar hook protein flgE"/>
    <property type="match status" value="1"/>
</dbReference>
<dbReference type="STRING" id="1121307.CLCY_2c04830"/>
<dbReference type="GO" id="GO:0009425">
    <property type="term" value="C:bacterial-type flagellum basal body"/>
    <property type="evidence" value="ECO:0007669"/>
    <property type="project" value="UniProtKB-SubCell"/>
</dbReference>
<comment type="caution">
    <text evidence="6">The sequence shown here is derived from an EMBL/GenBank/DDBJ whole genome shotgun (WGS) entry which is preliminary data.</text>
</comment>
<dbReference type="InterPro" id="IPR053967">
    <property type="entry name" value="LlgE_F_G-like_D1"/>
</dbReference>
<dbReference type="Pfam" id="PF06429">
    <property type="entry name" value="Flg_bbr_C"/>
    <property type="match status" value="1"/>
</dbReference>
<keyword evidence="7" id="KW-1185">Reference proteome</keyword>
<dbReference type="InterPro" id="IPR037925">
    <property type="entry name" value="FlgE/F/G-like"/>
</dbReference>
<evidence type="ECO:0000259" key="4">
    <source>
        <dbReference type="Pfam" id="PF06429"/>
    </source>
</evidence>
<dbReference type="AlphaFoldDB" id="A0A0J8G1U5"/>
<dbReference type="PANTHER" id="PTHR30435">
    <property type="entry name" value="FLAGELLAR PROTEIN"/>
    <property type="match status" value="1"/>
</dbReference>
<keyword evidence="6" id="KW-0966">Cell projection</keyword>
<comment type="similarity">
    <text evidence="1 2">Belongs to the flagella basal body rod proteins family.</text>
</comment>
<evidence type="ECO:0000259" key="5">
    <source>
        <dbReference type="Pfam" id="PF22692"/>
    </source>
</evidence>
<evidence type="ECO:0000256" key="2">
    <source>
        <dbReference type="RuleBase" id="RU362116"/>
    </source>
</evidence>
<organism evidence="6 7">
    <name type="scientific">Clostridium cylindrosporum DSM 605</name>
    <dbReference type="NCBI Taxonomy" id="1121307"/>
    <lineage>
        <taxon>Bacteria</taxon>
        <taxon>Bacillati</taxon>
        <taxon>Bacillota</taxon>
        <taxon>Clostridia</taxon>
        <taxon>Eubacteriales</taxon>
        <taxon>Clostridiaceae</taxon>
        <taxon>Clostridium</taxon>
    </lineage>
</organism>
<feature type="domain" description="Flagellar basal body rod protein N-terminal" evidence="3">
    <location>
        <begin position="5"/>
        <end position="35"/>
    </location>
</feature>
<dbReference type="GO" id="GO:0071978">
    <property type="term" value="P:bacterial-type flagellum-dependent swarming motility"/>
    <property type="evidence" value="ECO:0007669"/>
    <property type="project" value="TreeGrafter"/>
</dbReference>
<dbReference type="InterPro" id="IPR010930">
    <property type="entry name" value="Flg_bb/hook_C_dom"/>
</dbReference>
<evidence type="ECO:0000256" key="1">
    <source>
        <dbReference type="ARBA" id="ARBA00009677"/>
    </source>
</evidence>
<feature type="domain" description="Flagellar hook protein FlgE/F/G-like D1" evidence="5">
    <location>
        <begin position="103"/>
        <end position="144"/>
    </location>
</feature>
<dbReference type="Pfam" id="PF22692">
    <property type="entry name" value="LlgE_F_G_D1"/>
    <property type="match status" value="1"/>
</dbReference>